<organism evidence="11 12">
    <name type="scientific">Bifidobacterium magnum</name>
    <dbReference type="NCBI Taxonomy" id="1692"/>
    <lineage>
        <taxon>Bacteria</taxon>
        <taxon>Bacillati</taxon>
        <taxon>Actinomycetota</taxon>
        <taxon>Actinomycetes</taxon>
        <taxon>Bifidobacteriales</taxon>
        <taxon>Bifidobacteriaceae</taxon>
        <taxon>Bifidobacterium</taxon>
    </lineage>
</organism>
<feature type="domain" description="Alpha-D-phosphohexomutase C-terminal" evidence="7">
    <location>
        <begin position="595"/>
        <end position="646"/>
    </location>
</feature>
<dbReference type="PANTHER" id="PTHR22573:SF57">
    <property type="entry name" value="PHOSPHOGLUCOMUTASE"/>
    <property type="match status" value="1"/>
</dbReference>
<evidence type="ECO:0000256" key="2">
    <source>
        <dbReference type="ARBA" id="ARBA00010231"/>
    </source>
</evidence>
<dbReference type="Pfam" id="PF02880">
    <property type="entry name" value="PGM_PMM_III"/>
    <property type="match status" value="1"/>
</dbReference>
<evidence type="ECO:0000259" key="7">
    <source>
        <dbReference type="Pfam" id="PF00408"/>
    </source>
</evidence>
<dbReference type="GO" id="GO:0000287">
    <property type="term" value="F:magnesium ion binding"/>
    <property type="evidence" value="ECO:0007669"/>
    <property type="project" value="InterPro"/>
</dbReference>
<dbReference type="Gene3D" id="3.30.310.50">
    <property type="entry name" value="Alpha-D-phosphohexomutase, C-terminal domain"/>
    <property type="match status" value="1"/>
</dbReference>
<keyword evidence="6 11" id="KW-0413">Isomerase</keyword>
<dbReference type="InterPro" id="IPR005846">
    <property type="entry name" value="A-D-PHexomutase_a/b/a-III"/>
</dbReference>
<dbReference type="InterPro" id="IPR005852">
    <property type="entry name" value="PGM_a-D-Glc-sp"/>
</dbReference>
<dbReference type="CDD" id="cd05801">
    <property type="entry name" value="PGM_like3"/>
    <property type="match status" value="1"/>
</dbReference>
<dbReference type="eggNOG" id="COG0033">
    <property type="taxonomic scope" value="Bacteria"/>
</dbReference>
<reference evidence="11 12" key="1">
    <citation type="submission" date="2014-03" db="EMBL/GenBank/DDBJ databases">
        <title>Genomics of Bifidobacteria.</title>
        <authorList>
            <person name="Ventura M."/>
            <person name="Milani C."/>
            <person name="Lugli G.A."/>
        </authorList>
    </citation>
    <scope>NUCLEOTIDE SEQUENCE [LARGE SCALE GENOMIC DNA]</scope>
    <source>
        <strain evidence="11 12">LMG 11591</strain>
    </source>
</reference>
<dbReference type="GO" id="GO:0005829">
    <property type="term" value="C:cytosol"/>
    <property type="evidence" value="ECO:0007669"/>
    <property type="project" value="TreeGrafter"/>
</dbReference>
<dbReference type="EC" id="5.4.2.2" evidence="11"/>
<dbReference type="SUPFAM" id="SSF55957">
    <property type="entry name" value="Phosphoglucomutase, C-terminal domain"/>
    <property type="match status" value="1"/>
</dbReference>
<dbReference type="GO" id="GO:0005975">
    <property type="term" value="P:carbohydrate metabolic process"/>
    <property type="evidence" value="ECO:0007669"/>
    <property type="project" value="InterPro"/>
</dbReference>
<dbReference type="Pfam" id="PF00408">
    <property type="entry name" value="PGM_PMM_IV"/>
    <property type="match status" value="1"/>
</dbReference>
<evidence type="ECO:0000259" key="8">
    <source>
        <dbReference type="Pfam" id="PF02878"/>
    </source>
</evidence>
<gene>
    <name evidence="11" type="ORF">BMAGN_0337</name>
</gene>
<evidence type="ECO:0000256" key="5">
    <source>
        <dbReference type="ARBA" id="ARBA00022842"/>
    </source>
</evidence>
<dbReference type="EMBL" id="JGZB01000004">
    <property type="protein sequence ID" value="KFI68376.1"/>
    <property type="molecule type" value="Genomic_DNA"/>
</dbReference>
<dbReference type="Pfam" id="PF02878">
    <property type="entry name" value="PGM_PMM_I"/>
    <property type="match status" value="1"/>
</dbReference>
<comment type="cofactor">
    <cofactor evidence="1">
        <name>Mg(2+)</name>
        <dbReference type="ChEBI" id="CHEBI:18420"/>
    </cofactor>
</comment>
<evidence type="ECO:0000259" key="10">
    <source>
        <dbReference type="Pfam" id="PF02880"/>
    </source>
</evidence>
<dbReference type="InterPro" id="IPR005844">
    <property type="entry name" value="A-D-PHexomutase_a/b/a-I"/>
</dbReference>
<dbReference type="NCBIfam" id="TIGR01132">
    <property type="entry name" value="pgm"/>
    <property type="match status" value="1"/>
</dbReference>
<dbReference type="InterPro" id="IPR016055">
    <property type="entry name" value="A-D-PHexomutase_a/b/a-I/II/III"/>
</dbReference>
<evidence type="ECO:0000313" key="11">
    <source>
        <dbReference type="EMBL" id="KFI68376.1"/>
    </source>
</evidence>
<dbReference type="InterPro" id="IPR016066">
    <property type="entry name" value="A-D-PHexomutase_CS"/>
</dbReference>
<dbReference type="InterPro" id="IPR045244">
    <property type="entry name" value="PGM"/>
</dbReference>
<dbReference type="Gene3D" id="3.40.120.10">
    <property type="entry name" value="Alpha-D-Glucose-1,6-Bisphosphate, subunit A, domain 3"/>
    <property type="match status" value="3"/>
</dbReference>
<evidence type="ECO:0000256" key="3">
    <source>
        <dbReference type="ARBA" id="ARBA00022553"/>
    </source>
</evidence>
<accession>A0A087BBH6</accession>
<sequence length="655" mass="71395">MNSCPVVAPLLSWANVLKTLPDFHIFRKSRKRVFRAFHVANVVIPMEKYGDLPKIWKSFSEIICRQHNFTMFSLSLKNAQNSIKFLSRPMLRGTMNTMVAKNAGMPATPEDLINVDEVIGAYYDVVPDPSAPAERVIFGTSGHRGSSLKHSFNEAHIVAISQAIAEYRKSAGVNGPLYIGRDTHALSLPAWKTAIEVLVANGVRVRIDSRDDYTPTPVISQAILTHNRAADGTQRFTGDGLADGIVVTPSHNPPTDGGFKYDPVTGGPAPAEVTNAIANRANELLGNFKAIKRIPFDQAIKSDLVERFDYREHYVDDLKNVIDFDVIRSSGVRLGIDPLGGASVNYWPLINEKYDLNIGVVRPDVDPTWRFMTLDHDGKIRMDPSSTYAMKGLVDSLNAGAWDNYDLVGGTDPDADRHGIVCPNWGVMNPNHYLAVCVAYLFGGNRPGWPAGAGVGKTVVSSSLIDRVAASIPAKLVEVPVGFKWFVDPLFTGEVAFGGEESSGMSFLRFNGRVWTTDKDGIIPDLLAAEITGKTGKNPAQIHQEQVAEFGESWYARVDTPTTLEQKQKFANLTGDDVTATTLGGEEIIAKMTKAPGNDAPIGGLKVVTKDNWFAARPSGTENIYKVYAESFVSPETLASVLDEATEVVDKALAD</sequence>
<feature type="domain" description="Alpha-D-phosphohexomutase alpha/beta/alpha" evidence="9">
    <location>
        <begin position="313"/>
        <end position="422"/>
    </location>
</feature>
<dbReference type="Proteomes" id="UP000029052">
    <property type="component" value="Unassembled WGS sequence"/>
</dbReference>
<keyword evidence="12" id="KW-1185">Reference proteome</keyword>
<dbReference type="GO" id="GO:0004614">
    <property type="term" value="F:phosphoglucomutase activity"/>
    <property type="evidence" value="ECO:0007669"/>
    <property type="project" value="UniProtKB-EC"/>
</dbReference>
<dbReference type="SUPFAM" id="SSF53738">
    <property type="entry name" value="Phosphoglucomutase, first 3 domains"/>
    <property type="match status" value="3"/>
</dbReference>
<dbReference type="Pfam" id="PF02879">
    <property type="entry name" value="PGM_PMM_II"/>
    <property type="match status" value="1"/>
</dbReference>
<dbReference type="PROSITE" id="PS00710">
    <property type="entry name" value="PGM_PMM"/>
    <property type="match status" value="1"/>
</dbReference>
<name>A0A087BBH6_9BIFI</name>
<evidence type="ECO:0000259" key="9">
    <source>
        <dbReference type="Pfam" id="PF02879"/>
    </source>
</evidence>
<dbReference type="STRING" id="1692.BMAGN_0337"/>
<dbReference type="PANTHER" id="PTHR22573">
    <property type="entry name" value="PHOSPHOHEXOMUTASE FAMILY MEMBER"/>
    <property type="match status" value="1"/>
</dbReference>
<evidence type="ECO:0000313" key="12">
    <source>
        <dbReference type="Proteomes" id="UP000029052"/>
    </source>
</evidence>
<comment type="caution">
    <text evidence="11">The sequence shown here is derived from an EMBL/GenBank/DDBJ whole genome shotgun (WGS) entry which is preliminary data.</text>
</comment>
<protein>
    <submittedName>
        <fullName evidence="11">Phosphoglucomutase</fullName>
        <ecNumber evidence="11">5.4.2.2</ecNumber>
    </submittedName>
</protein>
<feature type="domain" description="Alpha-D-phosphohexomutase alpha/beta/alpha" evidence="10">
    <location>
        <begin position="429"/>
        <end position="549"/>
    </location>
</feature>
<evidence type="ECO:0000256" key="4">
    <source>
        <dbReference type="ARBA" id="ARBA00022723"/>
    </source>
</evidence>
<dbReference type="AlphaFoldDB" id="A0A087BBH6"/>
<keyword evidence="3" id="KW-0597">Phosphoprotein</keyword>
<keyword evidence="4" id="KW-0479">Metal-binding</keyword>
<comment type="similarity">
    <text evidence="2">Belongs to the phosphohexose mutase family.</text>
</comment>
<proteinExistence type="inferred from homology"/>
<feature type="domain" description="Alpha-D-phosphohexomutase alpha/beta/alpha" evidence="8">
    <location>
        <begin position="136"/>
        <end position="283"/>
    </location>
</feature>
<evidence type="ECO:0000256" key="6">
    <source>
        <dbReference type="ARBA" id="ARBA00023235"/>
    </source>
</evidence>
<evidence type="ECO:0000256" key="1">
    <source>
        <dbReference type="ARBA" id="ARBA00001946"/>
    </source>
</evidence>
<keyword evidence="5" id="KW-0460">Magnesium</keyword>
<dbReference type="InterPro" id="IPR005845">
    <property type="entry name" value="A-D-PHexomutase_a/b/a-II"/>
</dbReference>
<dbReference type="InterPro" id="IPR036900">
    <property type="entry name" value="A-D-PHexomutase_C_sf"/>
</dbReference>
<dbReference type="InterPro" id="IPR005843">
    <property type="entry name" value="A-D-PHexomutase_C"/>
</dbReference>